<dbReference type="InterPro" id="IPR026444">
    <property type="entry name" value="Secre_tail"/>
</dbReference>
<dbReference type="RefSeq" id="WP_130965341.1">
    <property type="nucleotide sequence ID" value="NZ_SIRT01000015.1"/>
</dbReference>
<keyword evidence="4" id="KW-1185">Reference proteome</keyword>
<dbReference type="AlphaFoldDB" id="A0A4Q9FGY6"/>
<dbReference type="Proteomes" id="UP000291142">
    <property type="component" value="Unassembled WGS sequence"/>
</dbReference>
<proteinExistence type="predicted"/>
<dbReference type="OrthoDB" id="1652165at2"/>
<protein>
    <submittedName>
        <fullName evidence="3">T9SS type A sorting domain-containing protein</fullName>
    </submittedName>
</protein>
<feature type="chain" id="PRO_5020456276" evidence="2">
    <location>
        <begin position="21"/>
        <end position="788"/>
    </location>
</feature>
<feature type="signal peptide" evidence="2">
    <location>
        <begin position="1"/>
        <end position="20"/>
    </location>
</feature>
<gene>
    <name evidence="3" type="ORF">EYD45_14805</name>
</gene>
<reference evidence="3 4" key="1">
    <citation type="submission" date="2019-02" db="EMBL/GenBank/DDBJ databases">
        <title>Hyunsoonleella sp., isolated from marine sediment.</title>
        <authorList>
            <person name="Liu B.-T."/>
        </authorList>
    </citation>
    <scope>NUCLEOTIDE SEQUENCE [LARGE SCALE GENOMIC DNA]</scope>
    <source>
        <strain evidence="3 4">T58</strain>
    </source>
</reference>
<evidence type="ECO:0000313" key="3">
    <source>
        <dbReference type="EMBL" id="TBN00206.1"/>
    </source>
</evidence>
<organism evidence="3 4">
    <name type="scientific">Hyunsoonleella flava</name>
    <dbReference type="NCBI Taxonomy" id="2527939"/>
    <lineage>
        <taxon>Bacteria</taxon>
        <taxon>Pseudomonadati</taxon>
        <taxon>Bacteroidota</taxon>
        <taxon>Flavobacteriia</taxon>
        <taxon>Flavobacteriales</taxon>
        <taxon>Flavobacteriaceae</taxon>
    </lineage>
</organism>
<accession>A0A4Q9FGY6</accession>
<name>A0A4Q9FGY6_9FLAO</name>
<keyword evidence="1 2" id="KW-0732">Signal</keyword>
<evidence type="ECO:0000256" key="2">
    <source>
        <dbReference type="SAM" id="SignalP"/>
    </source>
</evidence>
<dbReference type="NCBIfam" id="TIGR04183">
    <property type="entry name" value="Por_Secre_tail"/>
    <property type="match status" value="1"/>
</dbReference>
<dbReference type="EMBL" id="SIRT01000015">
    <property type="protein sequence ID" value="TBN00206.1"/>
    <property type="molecule type" value="Genomic_DNA"/>
</dbReference>
<sequence>MMKKITSLLILLLAFSFGYGQTTLYEGDIAITGVNTDNPDQFSFVLLADVAAGTTINFTDNGWLTTGAFTTSEGVVTWTASVATSCGTEIIITDIGGNNYSALDFSLNPVGSAAETDLGFALSAGGDQVIAYQGTLASPTFLYAVHVANGNGWTDATNTQNTALPAGLTDGVNAMTFNRDNCIYDRSVLANQALILSAVSDVANWSGNNGTRQTLGGAASYSCIAAGTCATTVTWNGGWVGGTPDLSTEVVIAANYDTGSGSFSACSLTVNAGINLNVSDNTYVEVENDVTIDGDLTVQSQGNFVQNDNGGSFILNGTASVNKQTPAKADWFYYTYWSSPVVGETIGDAFPNAPADRRFWFNAANFVDTDGDDIDDNADDWQYALAGDIMTPGRGYAATESRFHFPGATGTATFSGAFNTGDIPVTIALNAANTGVNWNFIGNPYPSAIDFDAFQLANSGIIDGAAYFWSQASPPSELNPGNEALNFNLNDYVVYTVGAGAGTTPGTTKFVGSAQGFFVPALTAGTATFTNAMRMADATSNTQFFKTNNTKSSNSIENKLWLNLTSGNGVSNQILVAYVDGATDNYDGMYYDAPKLLTQDYAAALYSLSESDEIKYAIQCKDINSINENEILKFGLSTNVEVATIYSLSVEHFEGDFLSNNSVYLKDNLTNSVHNLSDSDYSFTSEAGEFNDRFEIAFSAAALSNEVFEINANAIKIVQLDNSNIQFTTEASTFKSVAIFDLLGRALYSLTGDSNSETYNLSALKASVYIANIELSNGATVSKKFIKQ</sequence>
<evidence type="ECO:0000256" key="1">
    <source>
        <dbReference type="ARBA" id="ARBA00022729"/>
    </source>
</evidence>
<evidence type="ECO:0000313" key="4">
    <source>
        <dbReference type="Proteomes" id="UP000291142"/>
    </source>
</evidence>
<comment type="caution">
    <text evidence="3">The sequence shown here is derived from an EMBL/GenBank/DDBJ whole genome shotgun (WGS) entry which is preliminary data.</text>
</comment>